<evidence type="ECO:0000313" key="10">
    <source>
        <dbReference type="Proteomes" id="UP000307173"/>
    </source>
</evidence>
<keyword evidence="3" id="KW-0235">DNA replication</keyword>
<evidence type="ECO:0000256" key="2">
    <source>
        <dbReference type="ARBA" id="ARBA00010977"/>
    </source>
</evidence>
<dbReference type="GO" id="GO:0005656">
    <property type="term" value="C:nuclear pre-replicative complex"/>
    <property type="evidence" value="ECO:0007669"/>
    <property type="project" value="TreeGrafter"/>
</dbReference>
<feature type="compositionally biased region" description="Basic residues" evidence="6">
    <location>
        <begin position="178"/>
        <end position="193"/>
    </location>
</feature>
<dbReference type="Pfam" id="PF07034">
    <property type="entry name" value="ORC3_N"/>
    <property type="match status" value="1"/>
</dbReference>
<feature type="region of interest" description="Disordered" evidence="6">
    <location>
        <begin position="178"/>
        <end position="228"/>
    </location>
</feature>
<comment type="caution">
    <text evidence="9">The sequence shown here is derived from an EMBL/GenBank/DDBJ whole genome shotgun (WGS) entry which is preliminary data.</text>
</comment>
<dbReference type="GO" id="GO:0003688">
    <property type="term" value="F:DNA replication origin binding"/>
    <property type="evidence" value="ECO:0007669"/>
    <property type="project" value="TreeGrafter"/>
</dbReference>
<feature type="domain" description="Origin recognition complex subunit 3 N-terminal" evidence="7">
    <location>
        <begin position="3"/>
        <end position="400"/>
    </location>
</feature>
<dbReference type="CDD" id="cd20704">
    <property type="entry name" value="Orc3"/>
    <property type="match status" value="1"/>
</dbReference>
<proteinExistence type="inferred from homology"/>
<evidence type="ECO:0000256" key="3">
    <source>
        <dbReference type="ARBA" id="ARBA00022705"/>
    </source>
</evidence>
<evidence type="ECO:0000256" key="1">
    <source>
        <dbReference type="ARBA" id="ARBA00004123"/>
    </source>
</evidence>
<dbReference type="Pfam" id="PF18137">
    <property type="entry name" value="WHD_ORC"/>
    <property type="match status" value="1"/>
</dbReference>
<feature type="domain" description="Origin recognition complex subunit 3 winged helix C-terminal" evidence="8">
    <location>
        <begin position="669"/>
        <end position="807"/>
    </location>
</feature>
<name>A0A4T0X5C0_9ASCO</name>
<dbReference type="OrthoDB" id="10265211at2759"/>
<comment type="similarity">
    <text evidence="2">Belongs to the ORC3 family.</text>
</comment>
<comment type="subcellular location">
    <subcellularLocation>
        <location evidence="1">Nucleus</location>
    </subcellularLocation>
</comment>
<protein>
    <submittedName>
        <fullName evidence="9">Uncharacterized protein</fullName>
    </submittedName>
</protein>
<gene>
    <name evidence="9" type="ORF">CANINC_000984</name>
</gene>
<dbReference type="InterPro" id="IPR040855">
    <property type="entry name" value="ORC_WH_C"/>
</dbReference>
<dbReference type="STRING" id="52247.A0A4T0X5C0"/>
<accession>A0A4T0X5C0</accession>
<evidence type="ECO:0000256" key="5">
    <source>
        <dbReference type="ARBA" id="ARBA00023242"/>
    </source>
</evidence>
<dbReference type="Proteomes" id="UP000307173">
    <property type="component" value="Unassembled WGS sequence"/>
</dbReference>
<evidence type="ECO:0000313" key="9">
    <source>
        <dbReference type="EMBL" id="TID30473.1"/>
    </source>
</evidence>
<keyword evidence="5" id="KW-0539">Nucleus</keyword>
<evidence type="ECO:0000256" key="6">
    <source>
        <dbReference type="SAM" id="MobiDB-lite"/>
    </source>
</evidence>
<keyword evidence="10" id="KW-1185">Reference proteome</keyword>
<evidence type="ECO:0000256" key="4">
    <source>
        <dbReference type="ARBA" id="ARBA00023125"/>
    </source>
</evidence>
<dbReference type="PANTHER" id="PTHR12748:SF0">
    <property type="entry name" value="ORIGIN RECOGNITION COMPLEX SUBUNIT 3"/>
    <property type="match status" value="1"/>
</dbReference>
<dbReference type="InterPro" id="IPR045667">
    <property type="entry name" value="ORC3_N"/>
</dbReference>
<dbReference type="GO" id="GO:0005664">
    <property type="term" value="C:nuclear origin of replication recognition complex"/>
    <property type="evidence" value="ECO:0007669"/>
    <property type="project" value="InterPro"/>
</dbReference>
<dbReference type="GO" id="GO:0031261">
    <property type="term" value="C:DNA replication preinitiation complex"/>
    <property type="evidence" value="ECO:0007669"/>
    <property type="project" value="TreeGrafter"/>
</dbReference>
<sequence length="810" mass="95554">MSDFVNSQQIVYELKPSSRRRVPSPPDGFKEAKQLNDIELDRVNKIPFLRLLGGKEPLKNVRMRYDLYKKNWNRQLQAINAVLLKTDRFKFRSLREFISIKRGAKFDTRLTTGFLNLGSNISNHDRLLSNVCRYLREDQDICLVRINPLVCNNIQKVMKRIEDSVAYKLQTYDSQYNLKKRSKNKGGSNKRRFIPTDDGDGPENNKVEDSTIDINQYDSDDELKESSDEEQIDYEMRLNQFDLLPKNIEKEFFEDTEDMLLKFKEKGITLVVLIQNADSMSSLLIEQCLSLLHKYNTISDVCCTIGISTPFIIFQEKISKLLISKLKTKSFAIDNSNEAINQIMEDLLLNINETYNSLIFDPKLVLKFLYKRDVMSIQQFNNNMKMIYMRHYYSQPLSVFWTNDFSKIDLKSIYFTIFKTLPSVIENSKEIDQKHLIGIADNNVQLIGDMLRTNLNKLINWRYEFRNLIDFLNFIQASILQDMKIWNNNLELFQMLFEKYYELRDAEDNWNDIDDDEHDVDSNIDDLIQESGRKKSKVEKKLSNALMSRINPVTLTNFLNPIWKSLQTMENKEIKSFYKQLCSDEQFHFITRSNKFPSKCPYGSKSEFIKSIQISLRNRVCELDLDYQPFREICVVREDAIWKIHDAFEPCVMENSLKVLDDPGKILFNSTHWVDNDELKKIDVKMFHFVEPILCEMYRIFKETGVNTNVYDFYQVFQNSIMRRKELVRLLNVKLDKLRSNDDIDTNEFDFMKMILNNTESELDAGIEDEWSRLTLSWFLKSLAEFQIIGLLREGSSKSQAIEKVMWRGI</sequence>
<dbReference type="EMBL" id="SELW01000142">
    <property type="protein sequence ID" value="TID30473.1"/>
    <property type="molecule type" value="Genomic_DNA"/>
</dbReference>
<keyword evidence="4" id="KW-0238">DNA-binding</keyword>
<evidence type="ECO:0000259" key="7">
    <source>
        <dbReference type="Pfam" id="PF07034"/>
    </source>
</evidence>
<organism evidence="9 10">
    <name type="scientific">Pichia inconspicua</name>
    <dbReference type="NCBI Taxonomy" id="52247"/>
    <lineage>
        <taxon>Eukaryota</taxon>
        <taxon>Fungi</taxon>
        <taxon>Dikarya</taxon>
        <taxon>Ascomycota</taxon>
        <taxon>Saccharomycotina</taxon>
        <taxon>Pichiomycetes</taxon>
        <taxon>Pichiales</taxon>
        <taxon>Pichiaceae</taxon>
        <taxon>Pichia</taxon>
    </lineage>
</organism>
<dbReference type="InterPro" id="IPR020795">
    <property type="entry name" value="ORC3"/>
</dbReference>
<dbReference type="AlphaFoldDB" id="A0A4T0X5C0"/>
<evidence type="ECO:0000259" key="8">
    <source>
        <dbReference type="Pfam" id="PF18137"/>
    </source>
</evidence>
<feature type="compositionally biased region" description="Acidic residues" evidence="6">
    <location>
        <begin position="218"/>
        <end position="228"/>
    </location>
</feature>
<dbReference type="PANTHER" id="PTHR12748">
    <property type="entry name" value="ORIGIN RECOGNITION COMPLEX SUBUNIT 3"/>
    <property type="match status" value="1"/>
</dbReference>
<dbReference type="GO" id="GO:0006270">
    <property type="term" value="P:DNA replication initiation"/>
    <property type="evidence" value="ECO:0007669"/>
    <property type="project" value="TreeGrafter"/>
</dbReference>
<reference evidence="9 10" key="1">
    <citation type="journal article" date="2019" name="Front. Genet.">
        <title>Whole-Genome Sequencing of the Opportunistic Yeast Pathogen Candida inconspicua Uncovers Its Hybrid Origin.</title>
        <authorList>
            <person name="Mixao V."/>
            <person name="Hansen A.P."/>
            <person name="Saus E."/>
            <person name="Boekhout T."/>
            <person name="Lass-Florl C."/>
            <person name="Gabaldon T."/>
        </authorList>
    </citation>
    <scope>NUCLEOTIDE SEQUENCE [LARGE SCALE GENOMIC DNA]</scope>
    <source>
        <strain evidence="9 10">CBS 180</strain>
    </source>
</reference>